<dbReference type="AlphaFoldDB" id="A0A1G2QFU4"/>
<name>A0A1G2QFU4_9BACT</name>
<reference evidence="1 2" key="1">
    <citation type="journal article" date="2016" name="Nat. Commun.">
        <title>Thousands of microbial genomes shed light on interconnected biogeochemical processes in an aquifer system.</title>
        <authorList>
            <person name="Anantharaman K."/>
            <person name="Brown C.T."/>
            <person name="Hug L.A."/>
            <person name="Sharon I."/>
            <person name="Castelle C.J."/>
            <person name="Probst A.J."/>
            <person name="Thomas B.C."/>
            <person name="Singh A."/>
            <person name="Wilkins M.J."/>
            <person name="Karaoz U."/>
            <person name="Brodie E.L."/>
            <person name="Williams K.H."/>
            <person name="Hubbard S.S."/>
            <person name="Banfield J.F."/>
        </authorList>
    </citation>
    <scope>NUCLEOTIDE SEQUENCE [LARGE SCALE GENOMIC DNA]</scope>
</reference>
<sequence length="95" mass="10482">MVQSTGELLKSHTTALEEAFRQVGTDTSQDITYKVLAWLAAELPPGSDLQAEKVEQLVQRVTRHMGSGEGKAATLIYQINHLFSRTPEATTRRAV</sequence>
<gene>
    <name evidence="1" type="ORF">A2589_01315</name>
</gene>
<proteinExistence type="predicted"/>
<protein>
    <submittedName>
        <fullName evidence="1">Uncharacterized protein</fullName>
    </submittedName>
</protein>
<comment type="caution">
    <text evidence="1">The sequence shown here is derived from an EMBL/GenBank/DDBJ whole genome shotgun (WGS) entry which is preliminary data.</text>
</comment>
<dbReference type="Proteomes" id="UP000177838">
    <property type="component" value="Unassembled WGS sequence"/>
</dbReference>
<dbReference type="EMBL" id="MHTK01000006">
    <property type="protein sequence ID" value="OHA59484.1"/>
    <property type="molecule type" value="Genomic_DNA"/>
</dbReference>
<organism evidence="1 2">
    <name type="scientific">Candidatus Vogelbacteria bacterium RIFOXYD1_FULL_46_19</name>
    <dbReference type="NCBI Taxonomy" id="1802439"/>
    <lineage>
        <taxon>Bacteria</taxon>
        <taxon>Candidatus Vogeliibacteriota</taxon>
    </lineage>
</organism>
<accession>A0A1G2QFU4</accession>
<evidence type="ECO:0000313" key="2">
    <source>
        <dbReference type="Proteomes" id="UP000177838"/>
    </source>
</evidence>
<evidence type="ECO:0000313" key="1">
    <source>
        <dbReference type="EMBL" id="OHA59484.1"/>
    </source>
</evidence>